<dbReference type="InterPro" id="IPR002490">
    <property type="entry name" value="V-ATPase_116kDa_su"/>
</dbReference>
<dbReference type="Proteomes" id="UP000050794">
    <property type="component" value="Unassembled WGS sequence"/>
</dbReference>
<dbReference type="Pfam" id="PF01496">
    <property type="entry name" value="V_ATPase_I"/>
    <property type="match status" value="1"/>
</dbReference>
<evidence type="ECO:0000256" key="1">
    <source>
        <dbReference type="ARBA" id="ARBA00004141"/>
    </source>
</evidence>
<protein>
    <recommendedName>
        <fullName evidence="8">V-type proton ATPase subunit a</fullName>
    </recommendedName>
</protein>
<keyword evidence="7" id="KW-0472">Membrane</keyword>
<dbReference type="GO" id="GO:0016471">
    <property type="term" value="C:vacuolar proton-transporting V-type ATPase complex"/>
    <property type="evidence" value="ECO:0007669"/>
    <property type="project" value="TreeGrafter"/>
</dbReference>
<keyword evidence="4" id="KW-0812">Transmembrane</keyword>
<dbReference type="EMBL" id="UYWY01005267">
    <property type="protein sequence ID" value="VDM29496.1"/>
    <property type="molecule type" value="Genomic_DNA"/>
</dbReference>
<evidence type="ECO:0000256" key="6">
    <source>
        <dbReference type="ARBA" id="ARBA00023065"/>
    </source>
</evidence>
<name>A0A183U5K9_TOXCA</name>
<proteinExistence type="inferred from homology"/>
<comment type="subcellular location">
    <subcellularLocation>
        <location evidence="1">Membrane</location>
        <topology evidence="1">Multi-pass membrane protein</topology>
    </subcellularLocation>
</comment>
<evidence type="ECO:0000313" key="10">
    <source>
        <dbReference type="EMBL" id="VDM29496.1"/>
    </source>
</evidence>
<keyword evidence="5" id="KW-1133">Transmembrane helix</keyword>
<keyword evidence="8" id="KW-0375">Hydrogen ion transport</keyword>
<dbReference type="GO" id="GO:0033179">
    <property type="term" value="C:proton-transporting V-type ATPase, V0 domain"/>
    <property type="evidence" value="ECO:0007669"/>
    <property type="project" value="InterPro"/>
</dbReference>
<gene>
    <name evidence="10" type="ORF">TCNE_LOCUS3779</name>
</gene>
<organism evidence="11 12">
    <name type="scientific">Toxocara canis</name>
    <name type="common">Canine roundworm</name>
    <dbReference type="NCBI Taxonomy" id="6265"/>
    <lineage>
        <taxon>Eukaryota</taxon>
        <taxon>Metazoa</taxon>
        <taxon>Ecdysozoa</taxon>
        <taxon>Nematoda</taxon>
        <taxon>Chromadorea</taxon>
        <taxon>Rhabditida</taxon>
        <taxon>Spirurina</taxon>
        <taxon>Ascaridomorpha</taxon>
        <taxon>Ascaridoidea</taxon>
        <taxon>Toxocaridae</taxon>
        <taxon>Toxocara</taxon>
    </lineage>
</organism>
<dbReference type="WBParaSite" id="TCNE_0000377901-mRNA-1">
    <property type="protein sequence ID" value="TCNE_0000377901-mRNA-1"/>
    <property type="gene ID" value="TCNE_0000377901"/>
</dbReference>
<comment type="function">
    <text evidence="8">Essential component of the vacuolar proton pump (V-ATPase), a multimeric enzyme that catalyzes the translocation of protons across the membranes. Required for assembly and activity of the V-ATPase.</text>
</comment>
<reference evidence="12" key="1">
    <citation type="submission" date="2016-06" db="UniProtKB">
        <authorList>
            <consortium name="WormBaseParasite"/>
        </authorList>
    </citation>
    <scope>IDENTIFICATION</scope>
</reference>
<evidence type="ECO:0000256" key="3">
    <source>
        <dbReference type="ARBA" id="ARBA00022448"/>
    </source>
</evidence>
<dbReference type="GO" id="GO:0051117">
    <property type="term" value="F:ATPase binding"/>
    <property type="evidence" value="ECO:0007669"/>
    <property type="project" value="TreeGrafter"/>
</dbReference>
<sequence length="190" mass="22147">MFGDLGHGLIMFLAALFFIMKEKQLEAARISDEVKLRFILGVLHVTSFIYNDAFSKSFNLFGSSWRNIYSRRFLDDQPAERFLMFTPEWAYYNVSVGPYPMGVDPIWNLAENNKLSFLNSLKMKTSVIIGISQMTFGVLLSYQNYKFVSFSFCSFPPFFFQNLFRNSEKRTMRKNNSSRLIVAYIVVLSF</sequence>
<keyword evidence="6 8" id="KW-0406">Ion transport</keyword>
<dbReference type="GO" id="GO:0007035">
    <property type="term" value="P:vacuolar acidification"/>
    <property type="evidence" value="ECO:0007669"/>
    <property type="project" value="TreeGrafter"/>
</dbReference>
<evidence type="ECO:0000256" key="4">
    <source>
        <dbReference type="ARBA" id="ARBA00022692"/>
    </source>
</evidence>
<evidence type="ECO:0000256" key="2">
    <source>
        <dbReference type="ARBA" id="ARBA00009904"/>
    </source>
</evidence>
<dbReference type="AlphaFoldDB" id="A0A183U5K9"/>
<dbReference type="PANTHER" id="PTHR11629:SF63">
    <property type="entry name" value="V-TYPE PROTON ATPASE SUBUNIT A"/>
    <property type="match status" value="1"/>
</dbReference>
<dbReference type="GO" id="GO:0005886">
    <property type="term" value="C:plasma membrane"/>
    <property type="evidence" value="ECO:0007669"/>
    <property type="project" value="TreeGrafter"/>
</dbReference>
<evidence type="ECO:0000313" key="12">
    <source>
        <dbReference type="WBParaSite" id="TCNE_0000377901-mRNA-1"/>
    </source>
</evidence>
<evidence type="ECO:0000256" key="7">
    <source>
        <dbReference type="ARBA" id="ARBA00023136"/>
    </source>
</evidence>
<keyword evidence="9" id="KW-0732">Signal</keyword>
<reference evidence="10 11" key="2">
    <citation type="submission" date="2018-11" db="EMBL/GenBank/DDBJ databases">
        <authorList>
            <consortium name="Pathogen Informatics"/>
        </authorList>
    </citation>
    <scope>NUCLEOTIDE SEQUENCE [LARGE SCALE GENOMIC DNA]</scope>
</reference>
<evidence type="ECO:0000256" key="5">
    <source>
        <dbReference type="ARBA" id="ARBA00022989"/>
    </source>
</evidence>
<evidence type="ECO:0000256" key="9">
    <source>
        <dbReference type="SAM" id="SignalP"/>
    </source>
</evidence>
<feature type="signal peptide" evidence="9">
    <location>
        <begin position="1"/>
        <end position="27"/>
    </location>
</feature>
<keyword evidence="3 8" id="KW-0813">Transport</keyword>
<comment type="similarity">
    <text evidence="2 8">Belongs to the V-ATPase 116 kDa subunit family.</text>
</comment>
<keyword evidence="11" id="KW-1185">Reference proteome</keyword>
<accession>A0A183U5K9</accession>
<dbReference type="PANTHER" id="PTHR11629">
    <property type="entry name" value="VACUOLAR PROTON ATPASES"/>
    <property type="match status" value="1"/>
</dbReference>
<evidence type="ECO:0000313" key="11">
    <source>
        <dbReference type="Proteomes" id="UP000050794"/>
    </source>
</evidence>
<evidence type="ECO:0000256" key="8">
    <source>
        <dbReference type="RuleBase" id="RU361189"/>
    </source>
</evidence>
<feature type="chain" id="PRO_5044553019" description="V-type proton ATPase subunit a" evidence="9">
    <location>
        <begin position="28"/>
        <end position="190"/>
    </location>
</feature>
<dbReference type="GO" id="GO:0046961">
    <property type="term" value="F:proton-transporting ATPase activity, rotational mechanism"/>
    <property type="evidence" value="ECO:0007669"/>
    <property type="project" value="InterPro"/>
</dbReference>